<sequence>MWFAFTFCARSIVIGGDRGGSERFFLEGNPWACPEKGKERGGVMFIPPYLVSFLTHGMSVSDIERKLS</sequence>
<accession>U4LVM2</accession>
<proteinExistence type="predicted"/>
<name>U4LVM2_PYROM</name>
<dbReference type="EMBL" id="HF936600">
    <property type="protein sequence ID" value="CCX34687.1"/>
    <property type="molecule type" value="Genomic_DNA"/>
</dbReference>
<reference evidence="1 2" key="1">
    <citation type="journal article" date="2013" name="PLoS Genet.">
        <title>The genome and development-dependent transcriptomes of Pyronema confluens: a window into fungal evolution.</title>
        <authorList>
            <person name="Traeger S."/>
            <person name="Altegoer F."/>
            <person name="Freitag M."/>
            <person name="Gabaldon T."/>
            <person name="Kempken F."/>
            <person name="Kumar A."/>
            <person name="Marcet-Houben M."/>
            <person name="Poggeler S."/>
            <person name="Stajich J.E."/>
            <person name="Nowrousian M."/>
        </authorList>
    </citation>
    <scope>NUCLEOTIDE SEQUENCE [LARGE SCALE GENOMIC DNA]</scope>
    <source>
        <strain evidence="2">CBS 100304</strain>
        <tissue evidence="1">Vegetative mycelium</tissue>
    </source>
</reference>
<evidence type="ECO:0000313" key="1">
    <source>
        <dbReference type="EMBL" id="CCX34687.1"/>
    </source>
</evidence>
<gene>
    <name evidence="1" type="ORF">PCON_04182</name>
</gene>
<dbReference type="OrthoDB" id="6581954at2759"/>
<evidence type="ECO:0000313" key="2">
    <source>
        <dbReference type="Proteomes" id="UP000018144"/>
    </source>
</evidence>
<organism evidence="1 2">
    <name type="scientific">Pyronema omphalodes (strain CBS 100304)</name>
    <name type="common">Pyronema confluens</name>
    <dbReference type="NCBI Taxonomy" id="1076935"/>
    <lineage>
        <taxon>Eukaryota</taxon>
        <taxon>Fungi</taxon>
        <taxon>Dikarya</taxon>
        <taxon>Ascomycota</taxon>
        <taxon>Pezizomycotina</taxon>
        <taxon>Pezizomycetes</taxon>
        <taxon>Pezizales</taxon>
        <taxon>Pyronemataceae</taxon>
        <taxon>Pyronema</taxon>
    </lineage>
</organism>
<dbReference type="Proteomes" id="UP000018144">
    <property type="component" value="Unassembled WGS sequence"/>
</dbReference>
<keyword evidence="2" id="KW-1185">Reference proteome</keyword>
<dbReference type="AlphaFoldDB" id="U4LVM2"/>
<protein>
    <submittedName>
        <fullName evidence="1">Uncharacterized protein</fullName>
    </submittedName>
</protein>